<feature type="transmembrane region" description="Helical" evidence="2">
    <location>
        <begin position="21"/>
        <end position="40"/>
    </location>
</feature>
<dbReference type="EMBL" id="LBIA02000001">
    <property type="protein sequence ID" value="TKT73271.1"/>
    <property type="molecule type" value="Genomic_DNA"/>
</dbReference>
<reference evidence="4" key="1">
    <citation type="submission" date="2019-04" db="EMBL/GenBank/DDBJ databases">
        <title>Whole genome sequencing of cave bacteria.</title>
        <authorList>
            <person name="Gan H.M."/>
            <person name="Barton H."/>
            <person name="Savka M.A."/>
        </authorList>
    </citation>
    <scope>NUCLEOTIDE SEQUENCE [LARGE SCALE GENOMIC DNA]</scope>
    <source>
        <strain evidence="4">LC387</strain>
    </source>
</reference>
<evidence type="ECO:0000256" key="2">
    <source>
        <dbReference type="SAM" id="Phobius"/>
    </source>
</evidence>
<accession>A0A4U6BTE0</accession>
<dbReference type="Pfam" id="PF00565">
    <property type="entry name" value="SNase"/>
    <property type="match status" value="1"/>
</dbReference>
<dbReference type="SUPFAM" id="SSF50199">
    <property type="entry name" value="Staphylococcal nuclease"/>
    <property type="match status" value="1"/>
</dbReference>
<dbReference type="PANTHER" id="PTHR12302:SF26">
    <property type="entry name" value="BLR1266 PROTEIN"/>
    <property type="match status" value="1"/>
</dbReference>
<feature type="domain" description="TNase-like" evidence="3">
    <location>
        <begin position="57"/>
        <end position="172"/>
    </location>
</feature>
<keyword evidence="5" id="KW-1185">Reference proteome</keyword>
<organism evidence="4 5">
    <name type="scientific">Afipia massiliensis</name>
    <dbReference type="NCBI Taxonomy" id="211460"/>
    <lineage>
        <taxon>Bacteria</taxon>
        <taxon>Pseudomonadati</taxon>
        <taxon>Pseudomonadota</taxon>
        <taxon>Alphaproteobacteria</taxon>
        <taxon>Hyphomicrobiales</taxon>
        <taxon>Nitrobacteraceae</taxon>
        <taxon>Afipia</taxon>
    </lineage>
</organism>
<dbReference type="InterPro" id="IPR016071">
    <property type="entry name" value="Staphylococal_nuclease_OB-fold"/>
</dbReference>
<feature type="region of interest" description="Disordered" evidence="1">
    <location>
        <begin position="167"/>
        <end position="192"/>
    </location>
</feature>
<proteinExistence type="predicted"/>
<keyword evidence="2" id="KW-0812">Transmembrane</keyword>
<dbReference type="RefSeq" id="WP_083992517.1">
    <property type="nucleotide sequence ID" value="NZ_LBIA02000001.1"/>
</dbReference>
<dbReference type="PANTHER" id="PTHR12302">
    <property type="entry name" value="EBNA2 BINDING PROTEIN P100"/>
    <property type="match status" value="1"/>
</dbReference>
<dbReference type="PROSITE" id="PS50830">
    <property type="entry name" value="TNASE_3"/>
    <property type="match status" value="1"/>
</dbReference>
<dbReference type="STRING" id="211460.YH63_00460"/>
<sequence>MIFQTPQRRQPRGPERFGSDTRRWGVMLIVLIGSLGVYAVERWMRTPDAPIAGNALVADGDTLTISGTRIRLVDIDAPELDQMCLDAQGRDWPCGRQASAQLRSRVRGRDLTCQPKSIDKYGRSLATCTLPDGTDINAWMVRQGWAMTSGVANIYGVQQDEAKSAKRGLWAGSFTPPREWRQQHPRTDNRKD</sequence>
<keyword evidence="2" id="KW-0472">Membrane</keyword>
<keyword evidence="2" id="KW-1133">Transmembrane helix</keyword>
<gene>
    <name evidence="4" type="ORF">YH63_018605</name>
</gene>
<dbReference type="SMART" id="SM00318">
    <property type="entry name" value="SNc"/>
    <property type="match status" value="1"/>
</dbReference>
<dbReference type="OrthoDB" id="9805504at2"/>
<dbReference type="Proteomes" id="UP000034832">
    <property type="component" value="Unassembled WGS sequence"/>
</dbReference>
<evidence type="ECO:0000256" key="1">
    <source>
        <dbReference type="SAM" id="MobiDB-lite"/>
    </source>
</evidence>
<comment type="caution">
    <text evidence="4">The sequence shown here is derived from an EMBL/GenBank/DDBJ whole genome shotgun (WGS) entry which is preliminary data.</text>
</comment>
<protein>
    <submittedName>
        <fullName evidence="4">Thermonuclease family protein</fullName>
    </submittedName>
</protein>
<dbReference type="Gene3D" id="2.40.50.90">
    <property type="match status" value="1"/>
</dbReference>
<dbReference type="AlphaFoldDB" id="A0A4U6BTE0"/>
<name>A0A4U6BTE0_9BRAD</name>
<evidence type="ECO:0000259" key="3">
    <source>
        <dbReference type="PROSITE" id="PS50830"/>
    </source>
</evidence>
<evidence type="ECO:0000313" key="5">
    <source>
        <dbReference type="Proteomes" id="UP000034832"/>
    </source>
</evidence>
<dbReference type="InterPro" id="IPR035437">
    <property type="entry name" value="SNase_OB-fold_sf"/>
</dbReference>
<evidence type="ECO:0000313" key="4">
    <source>
        <dbReference type="EMBL" id="TKT73271.1"/>
    </source>
</evidence>
<feature type="compositionally biased region" description="Basic and acidic residues" evidence="1">
    <location>
        <begin position="178"/>
        <end position="192"/>
    </location>
</feature>